<evidence type="ECO:0000313" key="2">
    <source>
        <dbReference type="Proteomes" id="UP001055013"/>
    </source>
</evidence>
<gene>
    <name evidence="1" type="ORF">CBA19CS22_13945</name>
</gene>
<protein>
    <submittedName>
        <fullName evidence="1">Uncharacterized protein</fullName>
    </submittedName>
</protein>
<keyword evidence="2" id="KW-1185">Reference proteome</keyword>
<dbReference type="Proteomes" id="UP001055013">
    <property type="component" value="Unassembled WGS sequence"/>
</dbReference>
<reference evidence="1" key="1">
    <citation type="submission" date="2021-09" db="EMBL/GenBank/DDBJ databases">
        <title>Isolation and characterization of 3-chlorobenzoate degrading bacteria from soils in Shizuoka.</title>
        <authorList>
            <person name="Ifat A."/>
            <person name="Ogawa N."/>
            <person name="Kimbara K."/>
            <person name="Moriuchi R."/>
            <person name="Dohra H."/>
            <person name="Shintani M."/>
        </authorList>
    </citation>
    <scope>NUCLEOTIDE SEQUENCE</scope>
    <source>
        <strain evidence="1">19CS2-2</strain>
    </source>
</reference>
<name>A0ACB5QRS0_9BURK</name>
<dbReference type="EMBL" id="BPUR01000006">
    <property type="protein sequence ID" value="GJH17653.1"/>
    <property type="molecule type" value="Genomic_DNA"/>
</dbReference>
<organism evidence="1 2">
    <name type="scientific">Caballeronia novacaledonica</name>
    <dbReference type="NCBI Taxonomy" id="1544861"/>
    <lineage>
        <taxon>Bacteria</taxon>
        <taxon>Pseudomonadati</taxon>
        <taxon>Pseudomonadota</taxon>
        <taxon>Betaproteobacteria</taxon>
        <taxon>Burkholderiales</taxon>
        <taxon>Burkholderiaceae</taxon>
        <taxon>Caballeronia</taxon>
    </lineage>
</organism>
<sequence length="167" mass="17925">MGFATFGIGLLPTYDHVSLWAPVALVALRLLQGFASGGEWGGGVLMISENAPFEEAASYCPRRRFSPCSSGVRCSQTSDAISAGASAELKNTRRNDTGTFPIPLEISCEFPRSGGVQPGLDGRLMQIPGCRGLNGRPWHRKCTFHALSVSWLTIFVAPSFSVFLSVN</sequence>
<comment type="caution">
    <text evidence="1">The sequence shown here is derived from an EMBL/GenBank/DDBJ whole genome shotgun (WGS) entry which is preliminary data.</text>
</comment>
<accession>A0ACB5QRS0</accession>
<evidence type="ECO:0000313" key="1">
    <source>
        <dbReference type="EMBL" id="GJH17653.1"/>
    </source>
</evidence>
<proteinExistence type="predicted"/>